<evidence type="ECO:0000256" key="1">
    <source>
        <dbReference type="SAM" id="MobiDB-lite"/>
    </source>
</evidence>
<dbReference type="EMBL" id="CADCVB010000134">
    <property type="protein sequence ID" value="CAA9435248.1"/>
    <property type="molecule type" value="Genomic_DNA"/>
</dbReference>
<feature type="region of interest" description="Disordered" evidence="1">
    <location>
        <begin position="51"/>
        <end position="70"/>
    </location>
</feature>
<gene>
    <name evidence="2" type="ORF">AVDCRST_MAG78-1983</name>
</gene>
<evidence type="ECO:0000313" key="2">
    <source>
        <dbReference type="EMBL" id="CAA9435248.1"/>
    </source>
</evidence>
<feature type="non-terminal residue" evidence="2">
    <location>
        <position position="138"/>
    </location>
</feature>
<proteinExistence type="predicted"/>
<dbReference type="AlphaFoldDB" id="A0A6J4QAK2"/>
<organism evidence="2">
    <name type="scientific">uncultured Rubrobacteraceae bacterium</name>
    <dbReference type="NCBI Taxonomy" id="349277"/>
    <lineage>
        <taxon>Bacteria</taxon>
        <taxon>Bacillati</taxon>
        <taxon>Actinomycetota</taxon>
        <taxon>Rubrobacteria</taxon>
        <taxon>Rubrobacterales</taxon>
        <taxon>Rubrobacteraceae</taxon>
        <taxon>environmental samples</taxon>
    </lineage>
</organism>
<sequence>ERGRHYAGEEDGDFRLRPGGKIPLRATRLGLRRLRSGSGVLRRRGSLRGELGLAPDLRTPPGASAPADDPRGFRRAVVVEIEAAALRAVGSDWCAVRHRQRHRAGGGFAPGERVPDLLRKHGRRQAGVGHRGRTEQGV</sequence>
<reference evidence="2" key="1">
    <citation type="submission" date="2020-02" db="EMBL/GenBank/DDBJ databases">
        <authorList>
            <person name="Meier V. D."/>
        </authorList>
    </citation>
    <scope>NUCLEOTIDE SEQUENCE</scope>
    <source>
        <strain evidence="2">AVDCRST_MAG78</strain>
    </source>
</reference>
<name>A0A6J4QAK2_9ACTN</name>
<protein>
    <submittedName>
        <fullName evidence="2">Uncharacterized protein</fullName>
    </submittedName>
</protein>
<feature type="non-terminal residue" evidence="2">
    <location>
        <position position="1"/>
    </location>
</feature>
<feature type="region of interest" description="Disordered" evidence="1">
    <location>
        <begin position="101"/>
        <end position="138"/>
    </location>
</feature>
<accession>A0A6J4QAK2</accession>